<dbReference type="InterPro" id="IPR051320">
    <property type="entry name" value="Viral_Replic_Matur_Polypro"/>
</dbReference>
<accession>A0A4Y2EBT7</accession>
<evidence type="ECO:0000259" key="1">
    <source>
        <dbReference type="Pfam" id="PF00078"/>
    </source>
</evidence>
<dbReference type="PANTHER" id="PTHR33064">
    <property type="entry name" value="POL PROTEIN"/>
    <property type="match status" value="1"/>
</dbReference>
<comment type="caution">
    <text evidence="2">The sequence shown here is derived from an EMBL/GenBank/DDBJ whole genome shotgun (WGS) entry which is preliminary data.</text>
</comment>
<dbReference type="InterPro" id="IPR043128">
    <property type="entry name" value="Rev_trsase/Diguanyl_cyclase"/>
</dbReference>
<dbReference type="OrthoDB" id="6437143at2759"/>
<protein>
    <recommendedName>
        <fullName evidence="1">Reverse transcriptase domain-containing protein</fullName>
    </recommendedName>
</protein>
<dbReference type="InterPro" id="IPR043502">
    <property type="entry name" value="DNA/RNA_pol_sf"/>
</dbReference>
<evidence type="ECO:0000313" key="2">
    <source>
        <dbReference type="EMBL" id="GBM26542.1"/>
    </source>
</evidence>
<gene>
    <name evidence="2" type="ORF">AVEN_245266_1</name>
</gene>
<dbReference type="AlphaFoldDB" id="A0A4Y2EBT7"/>
<dbReference type="Gene3D" id="3.30.70.270">
    <property type="match status" value="1"/>
</dbReference>
<dbReference type="InterPro" id="IPR000477">
    <property type="entry name" value="RT_dom"/>
</dbReference>
<dbReference type="CDD" id="cd01647">
    <property type="entry name" value="RT_LTR"/>
    <property type="match status" value="1"/>
</dbReference>
<dbReference type="Pfam" id="PF00078">
    <property type="entry name" value="RVT_1"/>
    <property type="match status" value="1"/>
</dbReference>
<keyword evidence="3" id="KW-1185">Reference proteome</keyword>
<feature type="domain" description="Reverse transcriptase" evidence="1">
    <location>
        <begin position="9"/>
        <end position="116"/>
    </location>
</feature>
<evidence type="ECO:0000313" key="3">
    <source>
        <dbReference type="Proteomes" id="UP000499080"/>
    </source>
</evidence>
<dbReference type="Proteomes" id="UP000499080">
    <property type="component" value="Unassembled WGS sequence"/>
</dbReference>
<name>A0A4Y2EBT7_ARAVE</name>
<sequence>MLTSSLALKGFREIHLDDEGRDFISFKTRLVQYRWKVVPFGLRNDAASLQKVVNSSLSGCREFCKAYLDDIAIVTCDTLLKHLDVVLSKSSAFKFTANVKKCVFGKTQIEYLGHIIGAGRHEPDPEKLRGFEIIGRPRTKSALKSAPSLFNYNRNYIKKLC</sequence>
<proteinExistence type="predicted"/>
<dbReference type="GO" id="GO:0071897">
    <property type="term" value="P:DNA biosynthetic process"/>
    <property type="evidence" value="ECO:0007669"/>
    <property type="project" value="UniProtKB-ARBA"/>
</dbReference>
<organism evidence="2 3">
    <name type="scientific">Araneus ventricosus</name>
    <name type="common">Orbweaver spider</name>
    <name type="synonym">Epeira ventricosa</name>
    <dbReference type="NCBI Taxonomy" id="182803"/>
    <lineage>
        <taxon>Eukaryota</taxon>
        <taxon>Metazoa</taxon>
        <taxon>Ecdysozoa</taxon>
        <taxon>Arthropoda</taxon>
        <taxon>Chelicerata</taxon>
        <taxon>Arachnida</taxon>
        <taxon>Araneae</taxon>
        <taxon>Araneomorphae</taxon>
        <taxon>Entelegynae</taxon>
        <taxon>Araneoidea</taxon>
        <taxon>Araneidae</taxon>
        <taxon>Araneus</taxon>
    </lineage>
</organism>
<reference evidence="2 3" key="1">
    <citation type="journal article" date="2019" name="Sci. Rep.">
        <title>Orb-weaving spider Araneus ventricosus genome elucidates the spidroin gene catalogue.</title>
        <authorList>
            <person name="Kono N."/>
            <person name="Nakamura H."/>
            <person name="Ohtoshi R."/>
            <person name="Moran D.A.P."/>
            <person name="Shinohara A."/>
            <person name="Yoshida Y."/>
            <person name="Fujiwara M."/>
            <person name="Mori M."/>
            <person name="Tomita M."/>
            <person name="Arakawa K."/>
        </authorList>
    </citation>
    <scope>NUCLEOTIDE SEQUENCE [LARGE SCALE GENOMIC DNA]</scope>
</reference>
<dbReference type="EMBL" id="BGPR01000562">
    <property type="protein sequence ID" value="GBM26542.1"/>
    <property type="molecule type" value="Genomic_DNA"/>
</dbReference>
<dbReference type="SUPFAM" id="SSF56672">
    <property type="entry name" value="DNA/RNA polymerases"/>
    <property type="match status" value="1"/>
</dbReference>
<dbReference type="PANTHER" id="PTHR33064:SF29">
    <property type="entry name" value="PEPTIDASE A2 DOMAIN-CONTAINING PROTEIN-RELATED"/>
    <property type="match status" value="1"/>
</dbReference>
<dbReference type="Gene3D" id="3.10.10.10">
    <property type="entry name" value="HIV Type 1 Reverse Transcriptase, subunit A, domain 1"/>
    <property type="match status" value="1"/>
</dbReference>